<dbReference type="InterPro" id="IPR052159">
    <property type="entry name" value="Competence_DNA_uptake"/>
</dbReference>
<dbReference type="InterPro" id="IPR036866">
    <property type="entry name" value="RibonucZ/Hydroxyglut_hydro"/>
</dbReference>
<evidence type="ECO:0000313" key="2">
    <source>
        <dbReference type="Proteomes" id="UP000264702"/>
    </source>
</evidence>
<sequence length="433" mass="47389">MNRRNFVQGLALAVGAAPSVNYASAPAAEEVVQSGSPAQAWTPGTLDIHHISTGCGAAAFILCPDGTTMMVDTGAIIPQLDPSRSRYLIPAKPNASLRPGQWVARYVLRELQAAGRREIDYFVLTHFHADHMGEIAEHDLNSSPMSKYGKYQLGGLTDLAEEVPIRTIIDRNFPRYDYPQRLDSFMDRNYRAFLESFRQRGGTVERFEPGRADQILLQHDAARYNSFHIRNLASNGAVWTGSGTAVKEQFPSLAGLPQESFPDENKCSLALRLAYGAFRYYTGGDLDHDTYYGTRPWADIETAVAKACGPVDVAVANHHGYVDACGPAWVRALSAKLYIINAWDSAHPAMPGLHNMLSTQLYGTGRAVLSTAMKPENAIAIRRIAEMASTNGHIHIRVPAPGNTFSVNILDNTTETRSVIRSLGPYVCGEKPA</sequence>
<dbReference type="PANTHER" id="PTHR30619:SF1">
    <property type="entry name" value="RECOMBINATION PROTEIN 2"/>
    <property type="match status" value="1"/>
</dbReference>
<gene>
    <name evidence="1" type="ORF">D0Y96_18975</name>
</gene>
<dbReference type="OrthoDB" id="9761531at2"/>
<dbReference type="SUPFAM" id="SSF56281">
    <property type="entry name" value="Metallo-hydrolase/oxidoreductase"/>
    <property type="match status" value="1"/>
</dbReference>
<evidence type="ECO:0008006" key="3">
    <source>
        <dbReference type="Google" id="ProtNLM"/>
    </source>
</evidence>
<dbReference type="EMBL" id="QVQT01000008">
    <property type="protein sequence ID" value="RFU14898.1"/>
    <property type="molecule type" value="Genomic_DNA"/>
</dbReference>
<dbReference type="Proteomes" id="UP000264702">
    <property type="component" value="Unassembled WGS sequence"/>
</dbReference>
<dbReference type="RefSeq" id="WP_117303184.1">
    <property type="nucleotide sequence ID" value="NZ_QVQT02000008.1"/>
</dbReference>
<evidence type="ECO:0000313" key="1">
    <source>
        <dbReference type="EMBL" id="RFU14898.1"/>
    </source>
</evidence>
<dbReference type="PANTHER" id="PTHR30619">
    <property type="entry name" value="DNA INTERNALIZATION/COMPETENCE PROTEIN COMEC/REC2"/>
    <property type="match status" value="1"/>
</dbReference>
<organism evidence="1 2">
    <name type="scientific">Paracidobacterium acidisoli</name>
    <dbReference type="NCBI Taxonomy" id="2303751"/>
    <lineage>
        <taxon>Bacteria</taxon>
        <taxon>Pseudomonadati</taxon>
        <taxon>Acidobacteriota</taxon>
        <taxon>Terriglobia</taxon>
        <taxon>Terriglobales</taxon>
        <taxon>Acidobacteriaceae</taxon>
        <taxon>Paracidobacterium</taxon>
    </lineage>
</organism>
<dbReference type="Gene3D" id="3.60.15.10">
    <property type="entry name" value="Ribonuclease Z/Hydroxyacylglutathione hydrolase-like"/>
    <property type="match status" value="1"/>
</dbReference>
<reference evidence="1 2" key="1">
    <citation type="submission" date="2018-08" db="EMBL/GenBank/DDBJ databases">
        <title>Acidipila sp. 4G-K13, an acidobacterium isolated from forest soil.</title>
        <authorList>
            <person name="Gao Z.-H."/>
            <person name="Qiu L.-H."/>
        </authorList>
    </citation>
    <scope>NUCLEOTIDE SEQUENCE [LARGE SCALE GENOMIC DNA]</scope>
    <source>
        <strain evidence="1 2">4G-K13</strain>
    </source>
</reference>
<keyword evidence="2" id="KW-1185">Reference proteome</keyword>
<accession>A0A372IJ41</accession>
<protein>
    <recommendedName>
        <fullName evidence="3">Metallo-beta-lactamase domain-containing protein</fullName>
    </recommendedName>
</protein>
<comment type="caution">
    <text evidence="1">The sequence shown here is derived from an EMBL/GenBank/DDBJ whole genome shotgun (WGS) entry which is preliminary data.</text>
</comment>
<proteinExistence type="predicted"/>
<name>A0A372IJ41_9BACT</name>
<dbReference type="AlphaFoldDB" id="A0A372IJ41"/>